<dbReference type="GO" id="GO:0008851">
    <property type="term" value="F:ethanolamine ammonia-lyase activity"/>
    <property type="evidence" value="ECO:0007669"/>
    <property type="project" value="UniProtKB-UniRule"/>
</dbReference>
<reference evidence="7" key="1">
    <citation type="submission" date="2019-04" db="EMBL/GenBank/DDBJ databases">
        <authorList>
            <consortium name="Science for Life Laboratories"/>
        </authorList>
    </citation>
    <scope>NUCLEOTIDE SEQUENCE</scope>
    <source>
        <strain evidence="7">MBLW1</strain>
    </source>
</reference>
<dbReference type="GO" id="GO:0031419">
    <property type="term" value="F:cobalamin binding"/>
    <property type="evidence" value="ECO:0007669"/>
    <property type="project" value="UniProtKB-UniRule"/>
</dbReference>
<comment type="pathway">
    <text evidence="5">Amine and polyamine degradation; ethanolamine degradation.</text>
</comment>
<comment type="cofactor">
    <cofactor evidence="5">
        <name>adenosylcob(III)alamin</name>
        <dbReference type="ChEBI" id="CHEBI:18408"/>
    </cofactor>
    <text evidence="5">Binds between the large and small subunits.</text>
</comment>
<dbReference type="EC" id="4.3.1.7" evidence="5"/>
<feature type="compositionally biased region" description="Polar residues" evidence="6">
    <location>
        <begin position="1"/>
        <end position="10"/>
    </location>
</feature>
<comment type="subunit">
    <text evidence="5">The basic unit is a heterodimer which dimerizes to form tetramers. The heterotetramers trimerize; 6 large subunits form a core ring with 6 small subunits projecting outwards.</text>
</comment>
<dbReference type="Proteomes" id="UP000464378">
    <property type="component" value="Chromosome"/>
</dbReference>
<keyword evidence="1 5" id="KW-0846">Cobalamin</keyword>
<accession>A0A6C2YNZ3</accession>
<evidence type="ECO:0000256" key="5">
    <source>
        <dbReference type="HAMAP-Rule" id="MF_00601"/>
    </source>
</evidence>
<comment type="caution">
    <text evidence="5">Lacks conserved residue(s) required for the propagation of feature annotation.</text>
</comment>
<protein>
    <recommendedName>
        <fullName evidence="5">Ethanolamine ammonia-lyase small subunit</fullName>
        <shortName evidence="5">EAL small subunit</shortName>
        <ecNumber evidence="5">4.3.1.7</ecNumber>
    </recommendedName>
</protein>
<evidence type="ECO:0000256" key="6">
    <source>
        <dbReference type="SAM" id="MobiDB-lite"/>
    </source>
</evidence>
<dbReference type="Pfam" id="PF05985">
    <property type="entry name" value="EutC"/>
    <property type="match status" value="1"/>
</dbReference>
<dbReference type="AlphaFoldDB" id="A0A6C2YNZ3"/>
<dbReference type="FunCoup" id="A0A6C2YNZ3">
    <property type="interactions" value="15"/>
</dbReference>
<dbReference type="GO" id="GO:0009350">
    <property type="term" value="C:ethanolamine ammonia-lyase complex"/>
    <property type="evidence" value="ECO:0007669"/>
    <property type="project" value="UniProtKB-UniRule"/>
</dbReference>
<dbReference type="NCBIfam" id="NF003971">
    <property type="entry name" value="PRK05465.1"/>
    <property type="match status" value="1"/>
</dbReference>
<dbReference type="PIRSF" id="PIRSF018982">
    <property type="entry name" value="EutC"/>
    <property type="match status" value="1"/>
</dbReference>
<dbReference type="RefSeq" id="WP_162658420.1">
    <property type="nucleotide sequence ID" value="NZ_LR593887.1"/>
</dbReference>
<keyword evidence="8" id="KW-1185">Reference proteome</keyword>
<gene>
    <name evidence="5" type="primary">eutC</name>
    <name evidence="7" type="ORF">GMBLW1_06200</name>
</gene>
<dbReference type="InterPro" id="IPR009246">
    <property type="entry name" value="EutC"/>
</dbReference>
<dbReference type="KEGG" id="tim:GMBLW1_06200"/>
<feature type="binding site" evidence="5">
    <location>
        <position position="183"/>
    </location>
    <ligand>
        <name>adenosylcob(III)alamin</name>
        <dbReference type="ChEBI" id="CHEBI:18408"/>
    </ligand>
</feature>
<dbReference type="EMBL" id="LR593887">
    <property type="protein sequence ID" value="VTS04052.1"/>
    <property type="molecule type" value="Genomic_DNA"/>
</dbReference>
<dbReference type="GO" id="GO:0031471">
    <property type="term" value="C:ethanolamine degradation polyhedral organelle"/>
    <property type="evidence" value="ECO:0007669"/>
    <property type="project" value="UniProtKB-UniRule"/>
</dbReference>
<dbReference type="EMBL" id="LR586016">
    <property type="protein sequence ID" value="VIP03340.1"/>
    <property type="molecule type" value="Genomic_DNA"/>
</dbReference>
<dbReference type="GO" id="GO:0006520">
    <property type="term" value="P:amino acid metabolic process"/>
    <property type="evidence" value="ECO:0007669"/>
    <property type="project" value="InterPro"/>
</dbReference>
<name>A0A6C2YNZ3_9BACT</name>
<keyword evidence="4 5" id="KW-1283">Bacterial microcompartment</keyword>
<evidence type="ECO:0000256" key="2">
    <source>
        <dbReference type="ARBA" id="ARBA00023239"/>
    </source>
</evidence>
<dbReference type="Gene3D" id="1.10.30.40">
    <property type="entry name" value="Ethanolamine ammonia-lyase light chain (EutC), N-terminal domain"/>
    <property type="match status" value="1"/>
</dbReference>
<comment type="similarity">
    <text evidence="5">Belongs to the EutC family.</text>
</comment>
<evidence type="ECO:0000256" key="4">
    <source>
        <dbReference type="ARBA" id="ARBA00024446"/>
    </source>
</evidence>
<dbReference type="HAMAP" id="MF_00601">
    <property type="entry name" value="EutC"/>
    <property type="match status" value="1"/>
</dbReference>
<evidence type="ECO:0000313" key="7">
    <source>
        <dbReference type="EMBL" id="VIP03340.1"/>
    </source>
</evidence>
<evidence type="ECO:0000256" key="3">
    <source>
        <dbReference type="ARBA" id="ARBA00023285"/>
    </source>
</evidence>
<organism evidence="7">
    <name type="scientific">Tuwongella immobilis</name>
    <dbReference type="NCBI Taxonomy" id="692036"/>
    <lineage>
        <taxon>Bacteria</taxon>
        <taxon>Pseudomonadati</taxon>
        <taxon>Planctomycetota</taxon>
        <taxon>Planctomycetia</taxon>
        <taxon>Gemmatales</taxon>
        <taxon>Gemmataceae</taxon>
        <taxon>Tuwongella</taxon>
    </lineage>
</organism>
<dbReference type="PANTHER" id="PTHR39330">
    <property type="entry name" value="ETHANOLAMINE AMMONIA-LYASE LIGHT CHAIN"/>
    <property type="match status" value="1"/>
</dbReference>
<evidence type="ECO:0000313" key="8">
    <source>
        <dbReference type="Proteomes" id="UP000464378"/>
    </source>
</evidence>
<dbReference type="UniPathway" id="UPA00560"/>
<comment type="subcellular location">
    <subcellularLocation>
        <location evidence="5">Bacterial microcompartment</location>
    </subcellularLocation>
</comment>
<feature type="region of interest" description="Disordered" evidence="6">
    <location>
        <begin position="1"/>
        <end position="31"/>
    </location>
</feature>
<keyword evidence="3 5" id="KW-0170">Cobalt</keyword>
<keyword evidence="2 5" id="KW-0456">Lyase</keyword>
<dbReference type="PANTHER" id="PTHR39330:SF1">
    <property type="entry name" value="ETHANOLAMINE AMMONIA-LYASE SMALL SUBUNIT"/>
    <property type="match status" value="1"/>
</dbReference>
<feature type="binding site" evidence="5">
    <location>
        <position position="204"/>
    </location>
    <ligand>
        <name>adenosylcob(III)alamin</name>
        <dbReference type="ChEBI" id="CHEBI:18408"/>
    </ligand>
</feature>
<comment type="function">
    <text evidence="5">Catalyzes the deamination of various vicinal amino-alcohols to oxo compounds. Allows this organism to utilize ethanolamine as the sole source of nitrogen and carbon in the presence of external vitamin B12.</text>
</comment>
<dbReference type="InterPro" id="IPR042255">
    <property type="entry name" value="EutC_N"/>
</dbReference>
<dbReference type="InParanoid" id="A0A6C2YNZ3"/>
<sequence length="284" mass="30623">MSNPPESAANQPEPAASVHSASPMVPNPAHSEGDAALQALQQTVAAVTPARLLVGRVGESYRTQTLLQLRADHAAATDAVHAPLALSESWLREYKFLVVQSRAEDRRRYLLRPDLGRQLSAESQSILRESGHLECDVQLIAGDGLSATAVQNQLPTLFPMVWNQLRDQGLRLGRPILVQHCRVGILNAIGEILRPKVAVLFIGERPGLATAESLSAYLAYSPQPGHTDANRNLISNIHDRGVPVADAAPRILALIRAMLAQRISGPAIKESLPGILPPYSESPE</sequence>
<dbReference type="InterPro" id="IPR042251">
    <property type="entry name" value="EutC_C"/>
</dbReference>
<evidence type="ECO:0000256" key="1">
    <source>
        <dbReference type="ARBA" id="ARBA00022628"/>
    </source>
</evidence>
<comment type="catalytic activity">
    <reaction evidence="5">
        <text>ethanolamine = acetaldehyde + NH4(+)</text>
        <dbReference type="Rhea" id="RHEA:15313"/>
        <dbReference type="ChEBI" id="CHEBI:15343"/>
        <dbReference type="ChEBI" id="CHEBI:28938"/>
        <dbReference type="ChEBI" id="CHEBI:57603"/>
        <dbReference type="EC" id="4.3.1.7"/>
    </reaction>
</comment>
<proteinExistence type="inferred from homology"/>
<dbReference type="Gene3D" id="3.40.50.11240">
    <property type="entry name" value="Ethanolamine ammonia-lyase light chain (EutC)"/>
    <property type="match status" value="1"/>
</dbReference>
<dbReference type="GO" id="GO:0046336">
    <property type="term" value="P:ethanolamine catabolic process"/>
    <property type="evidence" value="ECO:0007669"/>
    <property type="project" value="UniProtKB-UniRule"/>
</dbReference>